<evidence type="ECO:0000256" key="1">
    <source>
        <dbReference type="ARBA" id="ARBA00004370"/>
    </source>
</evidence>
<dbReference type="Proteomes" id="UP000443843">
    <property type="component" value="Unassembled WGS sequence"/>
</dbReference>
<dbReference type="InterPro" id="IPR050557">
    <property type="entry name" value="RTX_toxin/Mannuronan_C5-epim"/>
</dbReference>
<keyword evidence="4" id="KW-0800">Toxin</keyword>
<evidence type="ECO:0000256" key="4">
    <source>
        <dbReference type="ARBA" id="ARBA00022656"/>
    </source>
</evidence>
<dbReference type="RefSeq" id="WP_160381729.1">
    <property type="nucleotide sequence ID" value="NZ_WNXQ01000002.1"/>
</dbReference>
<dbReference type="Gene3D" id="2.150.10.10">
    <property type="entry name" value="Serralysin-like metalloprotease, C-terminal"/>
    <property type="match status" value="8"/>
</dbReference>
<organism evidence="10 11">
    <name type="scientific">Pseudooceanicola pacificus</name>
    <dbReference type="NCBI Taxonomy" id="2676438"/>
    <lineage>
        <taxon>Bacteria</taxon>
        <taxon>Pseudomonadati</taxon>
        <taxon>Pseudomonadota</taxon>
        <taxon>Alphaproteobacteria</taxon>
        <taxon>Rhodobacterales</taxon>
        <taxon>Paracoccaceae</taxon>
        <taxon>Pseudooceanicola</taxon>
    </lineage>
</organism>
<dbReference type="GO" id="GO:0005509">
    <property type="term" value="F:calcium ion binding"/>
    <property type="evidence" value="ECO:0007669"/>
    <property type="project" value="InterPro"/>
</dbReference>
<dbReference type="SUPFAM" id="SSF69318">
    <property type="entry name" value="Integrin alpha N-terminal domain"/>
    <property type="match status" value="2"/>
</dbReference>
<comment type="subcellular location">
    <subcellularLocation>
        <location evidence="1">Membrane</location>
    </subcellularLocation>
    <subcellularLocation>
        <location evidence="2">Secreted</location>
    </subcellularLocation>
</comment>
<reference evidence="10 11" key="1">
    <citation type="submission" date="2019-11" db="EMBL/GenBank/DDBJ databases">
        <title>Pseudooceanicola pacifica sp. nov., isolated from deep-sea sediment of the Pacific Ocean.</title>
        <authorList>
            <person name="Lyu L."/>
        </authorList>
    </citation>
    <scope>NUCLEOTIDE SEQUENCE [LARGE SCALE GENOMIC DNA]</scope>
    <source>
        <strain evidence="10 11">216_PA32_1</strain>
    </source>
</reference>
<dbReference type="PROSITE" id="PS00330">
    <property type="entry name" value="HEMOLYSIN_CALCIUM"/>
    <property type="match status" value="9"/>
</dbReference>
<evidence type="ECO:0000256" key="8">
    <source>
        <dbReference type="ARBA" id="ARBA00023136"/>
    </source>
</evidence>
<dbReference type="PROSITE" id="PS51470">
    <property type="entry name" value="FG_GAP"/>
    <property type="match status" value="1"/>
</dbReference>
<dbReference type="SUPFAM" id="SSF51120">
    <property type="entry name" value="beta-Roll"/>
    <property type="match status" value="5"/>
</dbReference>
<evidence type="ECO:0000256" key="7">
    <source>
        <dbReference type="ARBA" id="ARBA00023026"/>
    </source>
</evidence>
<dbReference type="InterPro" id="IPR018511">
    <property type="entry name" value="Hemolysin-typ_Ca-bd_CS"/>
</dbReference>
<evidence type="ECO:0000256" key="9">
    <source>
        <dbReference type="ARBA" id="ARBA00023180"/>
    </source>
</evidence>
<dbReference type="PANTHER" id="PTHR38340">
    <property type="entry name" value="S-LAYER PROTEIN"/>
    <property type="match status" value="1"/>
</dbReference>
<keyword evidence="8" id="KW-0472">Membrane</keyword>
<dbReference type="InterPro" id="IPR013519">
    <property type="entry name" value="Int_alpha_beta-p"/>
</dbReference>
<evidence type="ECO:0000256" key="2">
    <source>
        <dbReference type="ARBA" id="ARBA00004613"/>
    </source>
</evidence>
<keyword evidence="9" id="KW-0325">Glycoprotein</keyword>
<keyword evidence="3" id="KW-0964">Secreted</keyword>
<dbReference type="InterPro" id="IPR013517">
    <property type="entry name" value="FG-GAP"/>
</dbReference>
<dbReference type="PRINTS" id="PR01488">
    <property type="entry name" value="RTXTOXINA"/>
</dbReference>
<dbReference type="GO" id="GO:0005576">
    <property type="term" value="C:extracellular region"/>
    <property type="evidence" value="ECO:0007669"/>
    <property type="project" value="UniProtKB-SubCell"/>
</dbReference>
<keyword evidence="6" id="KW-0677">Repeat</keyword>
<evidence type="ECO:0000256" key="5">
    <source>
        <dbReference type="ARBA" id="ARBA00022729"/>
    </source>
</evidence>
<dbReference type="EMBL" id="WNXQ01000002">
    <property type="protein sequence ID" value="MWB77478.1"/>
    <property type="molecule type" value="Genomic_DNA"/>
</dbReference>
<dbReference type="PRINTS" id="PR00313">
    <property type="entry name" value="CABNDNGRPT"/>
</dbReference>
<dbReference type="Pfam" id="PF01839">
    <property type="entry name" value="FG-GAP"/>
    <property type="match status" value="3"/>
</dbReference>
<dbReference type="GO" id="GO:0090729">
    <property type="term" value="F:toxin activity"/>
    <property type="evidence" value="ECO:0007669"/>
    <property type="project" value="UniProtKB-KW"/>
</dbReference>
<keyword evidence="7" id="KW-0843">Virulence</keyword>
<gene>
    <name evidence="10" type="ORF">GLS40_05525</name>
</gene>
<protein>
    <recommendedName>
        <fullName evidence="12">Bifunctional hemolysin/adenylate cyclase</fullName>
    </recommendedName>
</protein>
<accession>A0A844WA61</accession>
<keyword evidence="11" id="KW-1185">Reference proteome</keyword>
<comment type="caution">
    <text evidence="10">The sequence shown here is derived from an EMBL/GenBank/DDBJ whole genome shotgun (WGS) entry which is preliminary data.</text>
</comment>
<proteinExistence type="predicted"/>
<evidence type="ECO:0000256" key="6">
    <source>
        <dbReference type="ARBA" id="ARBA00022737"/>
    </source>
</evidence>
<dbReference type="Pfam" id="PF00353">
    <property type="entry name" value="HemolysinCabind"/>
    <property type="match status" value="8"/>
</dbReference>
<dbReference type="PANTHER" id="PTHR38340:SF1">
    <property type="entry name" value="S-LAYER PROTEIN"/>
    <property type="match status" value="1"/>
</dbReference>
<dbReference type="InterPro" id="IPR011049">
    <property type="entry name" value="Serralysin-like_metalloprot_C"/>
</dbReference>
<keyword evidence="5" id="KW-0732">Signal</keyword>
<dbReference type="InterPro" id="IPR003995">
    <property type="entry name" value="RTX_toxin_determinant-A"/>
</dbReference>
<dbReference type="Gene3D" id="2.130.10.130">
    <property type="entry name" value="Integrin alpha, N-terminal"/>
    <property type="match status" value="4"/>
</dbReference>
<dbReference type="InterPro" id="IPR028994">
    <property type="entry name" value="Integrin_alpha_N"/>
</dbReference>
<evidence type="ECO:0000313" key="11">
    <source>
        <dbReference type="Proteomes" id="UP000443843"/>
    </source>
</evidence>
<name>A0A844WA61_9RHOB</name>
<dbReference type="GO" id="GO:0016020">
    <property type="term" value="C:membrane"/>
    <property type="evidence" value="ECO:0007669"/>
    <property type="project" value="UniProtKB-SubCell"/>
</dbReference>
<dbReference type="SMART" id="SM00191">
    <property type="entry name" value="Int_alpha"/>
    <property type="match status" value="5"/>
</dbReference>
<evidence type="ECO:0008006" key="12">
    <source>
        <dbReference type="Google" id="ProtNLM"/>
    </source>
</evidence>
<evidence type="ECO:0000313" key="10">
    <source>
        <dbReference type="EMBL" id="MWB77478.1"/>
    </source>
</evidence>
<dbReference type="InterPro" id="IPR001343">
    <property type="entry name" value="Hemolysn_Ca-bd"/>
</dbReference>
<sequence>MKHFVGTSFTASFGTKAGADVTAIGDFNGDGIEDFAVGMPYFDVQYTGRNYTYLFYSTYTLTYTYTYTNTRQDAGAVAIVFGTAEGLPTQIDLENMTPDQGFLIGGANYYGSTGFAVAGIGDVNGDGLADVLIGAPYSDGNPTPSYNTGRAYVVFGDATPNVQPATGIFDLHYMTPGEGIVIAGGQPGVAAGFEVVRVGDFNGDGIEDFGIASAYGEAGYAYGDYNYIGQGNLLIVMGDGSGGLPSYIDISAPPPGSVMIENVGLPTYGYGYNTSFNPTDFGTRADGGGDFNGDGYDDLIIAAQRAAFKTYTPSYVYSSYFYTIGGVSYTNIYTFTYYPLTIEYSTGAAYIVFGDHVANIGSTITVDFLNGTDGVIFYGNAGERVGSDVASLGDINGDGFDDYIVGAADAKSLIPNTYTYTYTYSLGYYAYQAGGNYTKSYSFYTVFQTYVPYTYTYGGGGYSLFGTYTYTNFNYVGSGNGSYTNKGTTTAQNTTYYSRGTGRAYVILGQGGPVQALLRPGDLNSAFGFIIENDSVGQFLGQGVGGIGDVNGDGYDDMAVVDEVYLGAGGSYDATRINVIFGGPTAPTSGFNIADIDGSNGFQLIIPTGGVIFDPLSRLSGGDFDGDGFDDIVFGYMRNYGSGYSDFNFTEVLTGGSNARFAALDGLDGSVDGKIAAQFIGDGVQVGDTTNDEITTDGVTYLVLGLAGNDTIEGSGQTGIEINGGGGIDMVSYEDAAGGLTADLANNANNTGAASGDTFISIEDLRGTAFADTLRGNGGANLIQGLAGDDEIEGGGNNDTLAGGAGNDFLNGGTGNDRLVGGNNDDTLLGGAGADDLLGGGGIDLASYEDAATGVRADLQFPNVNTGDAAGDTYDSIENLNGSGFADNLRGDTGDNRIRGLAGDDQIYGRAGNDTLFGEAGNDYLFGGINDDELNGGADNDVLNGGIGADALNGGGGIDRAVYDDAAAGVVANLTNSALNTGDAAGDTYSSIENLNGSNFNDLLSGDGNNNEIRGLSGNDTINGLGGNDTLFGEAGNDSLVGGIGSDDLRGGADNDILVGGAGGDILNGGGGIDRADYDDSVIGLTVDLQFAVQNTGIAAGDSYIGIENLNGTAFNDDLRGDAGANLIRGLSGDDQILGRNGADTLYGEGGNDNLFGGLLDDDLYGGADNDVLTGGSGADMLNGGSGIDRAMYNDSATGLTVNMANAALNTGIAAGDTFLSIENLTGSEFADVLRGDTGANDIRGLGGFDLINGAAGNDTLFGQDGNDTLEGAAGDDELRGGAGDDDLVGGIGADILFGGGGADNFIFDVLDGVADTVGDFVVGTDMVGLDSSVMTSLTPGALPAGQFATGAPADANDFIIYQVVSGRLYYDDNGNGAGGLTLLAEFTGAPALTAADFFVF</sequence>
<evidence type="ECO:0000256" key="3">
    <source>
        <dbReference type="ARBA" id="ARBA00022525"/>
    </source>
</evidence>